<dbReference type="EMBL" id="CAUWAG010000013">
    <property type="protein sequence ID" value="CAJ2510298.1"/>
    <property type="molecule type" value="Genomic_DNA"/>
</dbReference>
<dbReference type="AlphaFoldDB" id="A0AAI8VSM0"/>
<reference evidence="2" key="1">
    <citation type="submission" date="2023-10" db="EMBL/GenBank/DDBJ databases">
        <authorList>
            <person name="Hackl T."/>
        </authorList>
    </citation>
    <scope>NUCLEOTIDE SEQUENCE</scope>
</reference>
<accession>A0AAI8VSM0</accession>
<dbReference type="Proteomes" id="UP001295740">
    <property type="component" value="Unassembled WGS sequence"/>
</dbReference>
<feature type="compositionally biased region" description="Low complexity" evidence="1">
    <location>
        <begin position="347"/>
        <end position="359"/>
    </location>
</feature>
<comment type="caution">
    <text evidence="2">The sequence shown here is derived from an EMBL/GenBank/DDBJ whole genome shotgun (WGS) entry which is preliminary data.</text>
</comment>
<feature type="compositionally biased region" description="Low complexity" evidence="1">
    <location>
        <begin position="19"/>
        <end position="43"/>
    </location>
</feature>
<feature type="compositionally biased region" description="Low complexity" evidence="1">
    <location>
        <begin position="670"/>
        <end position="681"/>
    </location>
</feature>
<feature type="region of interest" description="Disordered" evidence="1">
    <location>
        <begin position="1"/>
        <end position="60"/>
    </location>
</feature>
<dbReference type="PANTHER" id="PTHR23242:SF9">
    <property type="entry name" value="TRANSCRIPTION FACTOR HOXA13"/>
    <property type="match status" value="1"/>
</dbReference>
<proteinExistence type="predicted"/>
<feature type="region of interest" description="Disordered" evidence="1">
    <location>
        <begin position="343"/>
        <end position="370"/>
    </location>
</feature>
<evidence type="ECO:0000313" key="3">
    <source>
        <dbReference type="Proteomes" id="UP001295740"/>
    </source>
</evidence>
<evidence type="ECO:0000313" key="2">
    <source>
        <dbReference type="EMBL" id="CAJ2510298.1"/>
    </source>
</evidence>
<feature type="compositionally biased region" description="Basic and acidic residues" evidence="1">
    <location>
        <begin position="360"/>
        <end position="370"/>
    </location>
</feature>
<feature type="region of interest" description="Disordered" evidence="1">
    <location>
        <begin position="614"/>
        <end position="638"/>
    </location>
</feature>
<dbReference type="PANTHER" id="PTHR23242">
    <property type="entry name" value="TRANSCRIPTION FACTOR HOXA13"/>
    <property type="match status" value="1"/>
</dbReference>
<gene>
    <name evidence="2" type="ORF">KHLLAP_LOCUS10766</name>
</gene>
<sequence length="1190" mass="125744">MDHQSKPYTNGSPKGPKGMNGVNGVDGINGINGTHGMNGTNGMKPANTANGHAVVSRRNSPVQKKRRGFFARSFNIAARLLTWYSIFTLLFRCPSTLDACTDKSPAICKPYFQVKQSVLPHVTPYYHTYAEPYVDRARPYYAAVDRAVVTPGRTFAVKYGGPRVAQAQAFGQGQWEKNVQPQIAKYQSLAKGQYDQRVSPHVEKASDVVSPYYDIARTNALQTYHEFMLPAYLFVQPYAARGYDAAYAFTAKTAVPSTVWAWNKTYAFLDSAVWPHLRDVYVMKVEPQLVRIGERLGRYNEKKSKPAPDQANFTAPASTFIKPSSSISSSTAYAAEGTPDLSSTAVDSLEAPESSAASDDPAKVPKDREEARKLAAKTVAEDLELWEGKFSEAADEGAVEIEERVHEIAYRMIERHAKPMGKSLVTQLDDTVTSEIEHLKKALVGTLEKNAGNAEKGDEEIVAAIRSAGLAIKNKAQDVRNWRQSYEQETEIAVTKAAQEHFTLLANTRDLALQKIGIKWAWMDGVTYKDWQKYHQLKARFDEWTQDLKRLITTHPGLLESQAAATEIEDEAMGIAQAAAEELARLKQVAAWKAAAGDLTDDFDSDTMRLAAEAAQEKVADDMSESTETSTVVDGEQTETVTVSLAGADSDGADTSALAPLESLTTEPTESASDLPSASDLSETRSSQDKATRAAESVESLPISEPADGPEQLDETIVESPGVPTQSAEDAASTTIKSALFGAAAQSVPSRQPILDDDFVSSASSAASVVQSDVPASITSAAQSAYTAAIAGAADQYSRAMSAVSAQVKGEPKPVHEEMLSSVSNAYFGAMASANSRLGEAMTAASAGIYGTPTTKWMPDMPTMPSMPSVDWEKAQSIAQQNLQDSVSWASEQYEAAKVALGAAEPTPSTYLEGAEKMASKLLDQAQHNYYAGVGMAHARYAEFLSAASTAVSSLTATPTPTNLQESAASAASVASQSASSVASVAGESASGAVSAASEAAGSVAASVGDMASGARDSVGENWDAIVSRVSSQVYGAPTPTPWYENLYTAAGDYASVAGDYASAAGDYAASATDAAADHMSSMTAFAGGYGASAGDAASSQYAAVSSLVSELVMGKEPTFTESVYSRLAGAYVTGASSASSLASAASATVASAASEITDSAGSVVNAAGDTVSAVTDRVKETIDHMRDEL</sequence>
<feature type="compositionally biased region" description="Basic and acidic residues" evidence="1">
    <location>
        <begin position="682"/>
        <end position="693"/>
    </location>
</feature>
<organism evidence="2 3">
    <name type="scientific">Anthostomella pinea</name>
    <dbReference type="NCBI Taxonomy" id="933095"/>
    <lineage>
        <taxon>Eukaryota</taxon>
        <taxon>Fungi</taxon>
        <taxon>Dikarya</taxon>
        <taxon>Ascomycota</taxon>
        <taxon>Pezizomycotina</taxon>
        <taxon>Sordariomycetes</taxon>
        <taxon>Xylariomycetidae</taxon>
        <taxon>Xylariales</taxon>
        <taxon>Xylariaceae</taxon>
        <taxon>Anthostomella</taxon>
    </lineage>
</organism>
<feature type="compositionally biased region" description="Polar residues" evidence="1">
    <location>
        <begin position="626"/>
        <end position="638"/>
    </location>
</feature>
<name>A0AAI8VSM0_9PEZI</name>
<keyword evidence="3" id="KW-1185">Reference proteome</keyword>
<feature type="region of interest" description="Disordered" evidence="1">
    <location>
        <begin position="663"/>
        <end position="712"/>
    </location>
</feature>
<feature type="compositionally biased region" description="Polar residues" evidence="1">
    <location>
        <begin position="1"/>
        <end position="12"/>
    </location>
</feature>
<evidence type="ECO:0000256" key="1">
    <source>
        <dbReference type="SAM" id="MobiDB-lite"/>
    </source>
</evidence>
<protein>
    <submittedName>
        <fullName evidence="2">Uu.00g061980.m01.CDS01</fullName>
    </submittedName>
</protein>